<name>A0A7S3K585_9STRA</name>
<dbReference type="EMBL" id="HBIJ01023849">
    <property type="protein sequence ID" value="CAE0374984.1"/>
    <property type="molecule type" value="Transcribed_RNA"/>
</dbReference>
<protein>
    <submittedName>
        <fullName evidence="3">Uncharacterized protein</fullName>
    </submittedName>
</protein>
<evidence type="ECO:0000313" key="3">
    <source>
        <dbReference type="EMBL" id="CAE0374984.1"/>
    </source>
</evidence>
<dbReference type="AlphaFoldDB" id="A0A7S3K585"/>
<evidence type="ECO:0000256" key="2">
    <source>
        <dbReference type="SAM" id="MobiDB-lite"/>
    </source>
</evidence>
<proteinExistence type="predicted"/>
<sequence>MMLGIGEGDDEELLSGILGADLAEEQFMAGLVGEGKKIAPTLSSSNNAEMNPVQKNGKKSEDSLEDLGRLCSKRKELSGVVTRRLKKGAEDARRALAETQGAPELRAALRAVLASISSAVEADNERCNTDVMIDDALQMNEFDLNGNCTQRASIEAACARARAEARAQALGALAQQERLREKCALYKNRISQLETKLSQQQWIDVPLDSPRSNNNKISALEKQLAKANDRLAALVGTQRHARLAALESELEERALIIAALRQALDQMPENNSVLQNENGKTPLNTPPSAPKLRYLPSIDTESVGCNDDFSSIGGDTPITSNGGSISTSATTPITNNTNSLHLPHQMQSSNTTPTVVTAQRSVNQEPNENEQVVVELRQPQTASSSSTITKNHSSYTQQQQRYSEVMEMEPTTGAFVV</sequence>
<organism evidence="3">
    <name type="scientific">Aureoumbra lagunensis</name>
    <dbReference type="NCBI Taxonomy" id="44058"/>
    <lineage>
        <taxon>Eukaryota</taxon>
        <taxon>Sar</taxon>
        <taxon>Stramenopiles</taxon>
        <taxon>Ochrophyta</taxon>
        <taxon>Pelagophyceae</taxon>
        <taxon>Pelagomonadales</taxon>
        <taxon>Aureoumbra</taxon>
    </lineage>
</organism>
<feature type="region of interest" description="Disordered" evidence="2">
    <location>
        <begin position="40"/>
        <end position="62"/>
    </location>
</feature>
<evidence type="ECO:0000256" key="1">
    <source>
        <dbReference type="SAM" id="Coils"/>
    </source>
</evidence>
<gene>
    <name evidence="3" type="ORF">ALAG00032_LOCUS15788</name>
</gene>
<reference evidence="3" key="1">
    <citation type="submission" date="2021-01" db="EMBL/GenBank/DDBJ databases">
        <authorList>
            <person name="Corre E."/>
            <person name="Pelletier E."/>
            <person name="Niang G."/>
            <person name="Scheremetjew M."/>
            <person name="Finn R."/>
            <person name="Kale V."/>
            <person name="Holt S."/>
            <person name="Cochrane G."/>
            <person name="Meng A."/>
            <person name="Brown T."/>
            <person name="Cohen L."/>
        </authorList>
    </citation>
    <scope>NUCLEOTIDE SEQUENCE</scope>
    <source>
        <strain evidence="3">CCMP1510</strain>
    </source>
</reference>
<feature type="compositionally biased region" description="Low complexity" evidence="2">
    <location>
        <begin position="383"/>
        <end position="394"/>
    </location>
</feature>
<accession>A0A7S3K585</accession>
<feature type="coiled-coil region" evidence="1">
    <location>
        <begin position="176"/>
        <end position="263"/>
    </location>
</feature>
<feature type="region of interest" description="Disordered" evidence="2">
    <location>
        <begin position="378"/>
        <end position="405"/>
    </location>
</feature>
<keyword evidence="1" id="KW-0175">Coiled coil</keyword>